<gene>
    <name evidence="3" type="ORF">BN1051_02089</name>
</gene>
<accession>A0A078MV68</accession>
<dbReference type="Pfam" id="PF13472">
    <property type="entry name" value="Lipase_GDSL_2"/>
    <property type="match status" value="1"/>
</dbReference>
<feature type="domain" description="SGNH hydrolase-type esterase" evidence="2">
    <location>
        <begin position="195"/>
        <end position="348"/>
    </location>
</feature>
<dbReference type="InterPro" id="IPR013207">
    <property type="entry name" value="LGFP"/>
</dbReference>
<protein>
    <submittedName>
        <fullName evidence="3">LGFP repeat</fullName>
    </submittedName>
</protein>
<dbReference type="AlphaFoldDB" id="A0A078MV68"/>
<evidence type="ECO:0000256" key="1">
    <source>
        <dbReference type="SAM" id="SignalP"/>
    </source>
</evidence>
<feature type="signal peptide" evidence="1">
    <location>
        <begin position="1"/>
        <end position="32"/>
    </location>
</feature>
<evidence type="ECO:0000259" key="2">
    <source>
        <dbReference type="Pfam" id="PF13472"/>
    </source>
</evidence>
<name>A0A078MV68_9MICC</name>
<dbReference type="InterPro" id="IPR013830">
    <property type="entry name" value="SGNH_hydro"/>
</dbReference>
<dbReference type="InterPro" id="IPR036514">
    <property type="entry name" value="SGNH_hydro_sf"/>
</dbReference>
<proteinExistence type="predicted"/>
<reference evidence="3" key="1">
    <citation type="submission" date="2014-07" db="EMBL/GenBank/DDBJ databases">
        <authorList>
            <person name="Urmite Genomes Urmite Genomes"/>
        </authorList>
    </citation>
    <scope>NUCLEOTIDE SEQUENCE</scope>
    <source>
        <strain evidence="3">11W110_air</strain>
    </source>
</reference>
<dbReference type="EMBL" id="LN483071">
    <property type="protein sequence ID" value="CEA08731.1"/>
    <property type="molecule type" value="Genomic_DNA"/>
</dbReference>
<dbReference type="SUPFAM" id="SSF52266">
    <property type="entry name" value="SGNH hydrolase"/>
    <property type="match status" value="1"/>
</dbReference>
<organism evidence="3">
    <name type="scientific">Arthrobacter saudimassiliensis</name>
    <dbReference type="NCBI Taxonomy" id="1461584"/>
    <lineage>
        <taxon>Bacteria</taxon>
        <taxon>Bacillati</taxon>
        <taxon>Actinomycetota</taxon>
        <taxon>Actinomycetes</taxon>
        <taxon>Micrococcales</taxon>
        <taxon>Micrococcaceae</taxon>
        <taxon>Arthrobacter</taxon>
    </lineage>
</organism>
<sequence length="363" mass="39097">MAAGARRRVRRGARRRRLPLMAAAVLAAPVLAPLSPWQPPVPPTPPQPVLRTVLPADQPVTSRPIVAAPPEGTDPQAWNALMDFRRVQAAAGHPLGQPTSDISCPASLGACYQRFRGKVVLWHGPTGARALRPEVFELWSRRGVGKLGYPVSSEYAAGEDRRTDFQRGSLVWVPRLQRVMEFNPGVEQAAVVVGDSQAGDRTWIGRGLSQLGYTPVVRGAGGTGYLNSYAGVDRYETALDSGQWLLPAGNPPVVVLEGGGNDTAYPDTAIAQAARTMVRDLRQIYPSSTLVMVGVIGDGKGRRATVDRLLSRVAAEEGVPFISPQDWWKRHKLKLEDGRHLSDAGHAAAAPVFARELSAVLGR</sequence>
<dbReference type="PATRIC" id="fig|1461584.3.peg.2065"/>
<evidence type="ECO:0000313" key="3">
    <source>
        <dbReference type="EMBL" id="CEA08731.1"/>
    </source>
</evidence>
<dbReference type="Gene3D" id="3.40.50.1110">
    <property type="entry name" value="SGNH hydrolase"/>
    <property type="match status" value="1"/>
</dbReference>
<dbReference type="Pfam" id="PF08310">
    <property type="entry name" value="LGFP"/>
    <property type="match status" value="1"/>
</dbReference>
<feature type="chain" id="PRO_5039186350" evidence="1">
    <location>
        <begin position="33"/>
        <end position="363"/>
    </location>
</feature>
<keyword evidence="1" id="KW-0732">Signal</keyword>
<dbReference type="CDD" id="cd00229">
    <property type="entry name" value="SGNH_hydrolase"/>
    <property type="match status" value="1"/>
</dbReference>